<dbReference type="SUPFAM" id="SSF54523">
    <property type="entry name" value="Pili subunits"/>
    <property type="match status" value="1"/>
</dbReference>
<keyword evidence="4" id="KW-1185">Reference proteome</keyword>
<keyword evidence="2" id="KW-1133">Transmembrane helix</keyword>
<dbReference type="NCBIfam" id="TIGR02532">
    <property type="entry name" value="IV_pilin_GFxxxE"/>
    <property type="match status" value="1"/>
</dbReference>
<evidence type="ECO:0000256" key="1">
    <source>
        <dbReference type="SAM" id="MobiDB-lite"/>
    </source>
</evidence>
<name>A0A9X3HT99_9VIBR</name>
<dbReference type="Pfam" id="PF16732">
    <property type="entry name" value="ComP_DUS"/>
    <property type="match status" value="1"/>
</dbReference>
<proteinExistence type="predicted"/>
<dbReference type="Proteomes" id="UP001155586">
    <property type="component" value="Unassembled WGS sequence"/>
</dbReference>
<gene>
    <name evidence="3" type="ORF">MD483_16840</name>
</gene>
<evidence type="ECO:0000313" key="3">
    <source>
        <dbReference type="EMBL" id="MCW8335484.1"/>
    </source>
</evidence>
<dbReference type="Pfam" id="PF07963">
    <property type="entry name" value="N_methyl"/>
    <property type="match status" value="1"/>
</dbReference>
<dbReference type="PROSITE" id="PS00409">
    <property type="entry name" value="PROKAR_NTER_METHYL"/>
    <property type="match status" value="1"/>
</dbReference>
<reference evidence="3" key="1">
    <citation type="submission" date="2022-02" db="EMBL/GenBank/DDBJ databases">
        <title>Vibrio sp. nov., a new bacterium isolated from Bohai sea, China.</title>
        <authorList>
            <person name="Yuan Y."/>
        </authorList>
    </citation>
    <scope>NUCLEOTIDE SEQUENCE</scope>
    <source>
        <strain evidence="3">DBSS07</strain>
    </source>
</reference>
<sequence>MIRKDLCKTARCNTKGMTLIEVMLAVVIIGILASIAYPAYQNHSLQAHRNLAKADMVKLQLLLEQNYGTGYSWGSLLSGGSCTVCESSNERYLFSITSSATAAYTIVATAQNTKGQTNDSCLPSNHQMSLSSDGEALPSECW</sequence>
<dbReference type="EMBL" id="JAKRRX010000117">
    <property type="protein sequence ID" value="MCW8335484.1"/>
    <property type="molecule type" value="Genomic_DNA"/>
</dbReference>
<evidence type="ECO:0000313" key="4">
    <source>
        <dbReference type="Proteomes" id="UP001155586"/>
    </source>
</evidence>
<dbReference type="Gene3D" id="3.30.700.10">
    <property type="entry name" value="Glycoprotein, Type 4 Pilin"/>
    <property type="match status" value="1"/>
</dbReference>
<organism evidence="3 4">
    <name type="scientific">Vibrio paucivorans</name>
    <dbReference type="NCBI Taxonomy" id="2829489"/>
    <lineage>
        <taxon>Bacteria</taxon>
        <taxon>Pseudomonadati</taxon>
        <taxon>Pseudomonadota</taxon>
        <taxon>Gammaproteobacteria</taxon>
        <taxon>Vibrionales</taxon>
        <taxon>Vibrionaceae</taxon>
        <taxon>Vibrio</taxon>
    </lineage>
</organism>
<keyword evidence="2" id="KW-0812">Transmembrane</keyword>
<dbReference type="RefSeq" id="WP_252029710.1">
    <property type="nucleotide sequence ID" value="NZ_JAKRRX010000117.1"/>
</dbReference>
<evidence type="ECO:0000256" key="2">
    <source>
        <dbReference type="SAM" id="Phobius"/>
    </source>
</evidence>
<feature type="region of interest" description="Disordered" evidence="1">
    <location>
        <begin position="114"/>
        <end position="142"/>
    </location>
</feature>
<feature type="compositionally biased region" description="Polar residues" evidence="1">
    <location>
        <begin position="114"/>
        <end position="132"/>
    </location>
</feature>
<dbReference type="GO" id="GO:0043683">
    <property type="term" value="P:type IV pilus assembly"/>
    <property type="evidence" value="ECO:0007669"/>
    <property type="project" value="InterPro"/>
</dbReference>
<dbReference type="InterPro" id="IPR045584">
    <property type="entry name" value="Pilin-like"/>
</dbReference>
<keyword evidence="2" id="KW-0472">Membrane</keyword>
<feature type="transmembrane region" description="Helical" evidence="2">
    <location>
        <begin position="20"/>
        <end position="40"/>
    </location>
</feature>
<protein>
    <submittedName>
        <fullName evidence="3">Prepilin-type N-terminal cleavage/methylation domain-containing protein</fullName>
    </submittedName>
</protein>
<dbReference type="AlphaFoldDB" id="A0A9X3HT99"/>
<dbReference type="InterPro" id="IPR031982">
    <property type="entry name" value="PilE-like"/>
</dbReference>
<accession>A0A9X3HT99</accession>
<dbReference type="InterPro" id="IPR012902">
    <property type="entry name" value="N_methyl_site"/>
</dbReference>
<comment type="caution">
    <text evidence="3">The sequence shown here is derived from an EMBL/GenBank/DDBJ whole genome shotgun (WGS) entry which is preliminary data.</text>
</comment>